<evidence type="ECO:0000313" key="3">
    <source>
        <dbReference type="Proteomes" id="UP000191040"/>
    </source>
</evidence>
<reference evidence="3" key="1">
    <citation type="submission" date="2017-02" db="EMBL/GenBank/DDBJ databases">
        <authorList>
            <person name="Varghese N."/>
            <person name="Submissions S."/>
        </authorList>
    </citation>
    <scope>NUCLEOTIDE SEQUENCE [LARGE SCALE GENOMIC DNA]</scope>
    <source>
        <strain evidence="3">9H-4</strain>
    </source>
</reference>
<evidence type="ECO:0000256" key="1">
    <source>
        <dbReference type="SAM" id="Phobius"/>
    </source>
</evidence>
<organism evidence="2 3">
    <name type="scientific">Aeromicrobium choanae</name>
    <dbReference type="NCBI Taxonomy" id="1736691"/>
    <lineage>
        <taxon>Bacteria</taxon>
        <taxon>Bacillati</taxon>
        <taxon>Actinomycetota</taxon>
        <taxon>Actinomycetes</taxon>
        <taxon>Propionibacteriales</taxon>
        <taxon>Nocardioidaceae</taxon>
        <taxon>Aeromicrobium</taxon>
    </lineage>
</organism>
<keyword evidence="1" id="KW-1133">Transmembrane helix</keyword>
<evidence type="ECO:0008006" key="4">
    <source>
        <dbReference type="Google" id="ProtNLM"/>
    </source>
</evidence>
<dbReference type="Proteomes" id="UP000191040">
    <property type="component" value="Chromosome I"/>
</dbReference>
<sequence>MSGYSRGNPAMGDVVRSVLVLGAIVLGLWLVGRLFTETPDNPTSEVDWRGAASGVEVRAGFVPLVPTELPERWRATRAELIDDRWQLNVVTDEGEYVGLTQRIGEADDLPRLVEDRAAGSKPDGEQKIAGTTWQVFSGPDDAVTFGAVVGTDLVVVTSGAERPVVEDYVASLEPFAS</sequence>
<dbReference type="AlphaFoldDB" id="A0A1T4YSW2"/>
<dbReference type="RefSeq" id="WP_078698855.1">
    <property type="nucleotide sequence ID" value="NZ_LT796768.1"/>
</dbReference>
<protein>
    <recommendedName>
        <fullName evidence="4">DUF4245 domain-containing protein</fullName>
    </recommendedName>
</protein>
<feature type="transmembrane region" description="Helical" evidence="1">
    <location>
        <begin position="14"/>
        <end position="32"/>
    </location>
</feature>
<dbReference type="Pfam" id="PF14030">
    <property type="entry name" value="DUF4245"/>
    <property type="match status" value="1"/>
</dbReference>
<evidence type="ECO:0000313" key="2">
    <source>
        <dbReference type="EMBL" id="SKB04743.1"/>
    </source>
</evidence>
<proteinExistence type="predicted"/>
<dbReference type="STRING" id="1736691.SAMN06295964_0691"/>
<dbReference type="InterPro" id="IPR025339">
    <property type="entry name" value="DUF4245"/>
</dbReference>
<gene>
    <name evidence="2" type="ORF">SAMN06295964_0691</name>
</gene>
<accession>A0A1T4YSW2</accession>
<dbReference type="EMBL" id="LT796768">
    <property type="protein sequence ID" value="SKB04743.1"/>
    <property type="molecule type" value="Genomic_DNA"/>
</dbReference>
<keyword evidence="1" id="KW-0812">Transmembrane</keyword>
<keyword evidence="3" id="KW-1185">Reference proteome</keyword>
<keyword evidence="1" id="KW-0472">Membrane</keyword>
<name>A0A1T4YSW2_9ACTN</name>
<dbReference type="OrthoDB" id="3827115at2"/>